<dbReference type="AlphaFoldDB" id="A0A498HZM6"/>
<keyword evidence="3" id="KW-1185">Reference proteome</keyword>
<dbReference type="EMBL" id="RDQH01000340">
    <property type="protein sequence ID" value="RXH77038.1"/>
    <property type="molecule type" value="Genomic_DNA"/>
</dbReference>
<dbReference type="Proteomes" id="UP000290289">
    <property type="component" value="Chromosome 14"/>
</dbReference>
<name>A0A498HZM6_MALDO</name>
<evidence type="ECO:0000256" key="1">
    <source>
        <dbReference type="SAM" id="MobiDB-lite"/>
    </source>
</evidence>
<gene>
    <name evidence="2" type="ORF">DVH24_019926</name>
</gene>
<sequence>MRRIRVTMEIFTQPTLAKGKETTESLIKSSIELDTFNSQSVSGHTSRTKSRAAARSDIITRRVKGRKLVVELTSQSGVT</sequence>
<comment type="caution">
    <text evidence="2">The sequence shown here is derived from an EMBL/GenBank/DDBJ whole genome shotgun (WGS) entry which is preliminary data.</text>
</comment>
<evidence type="ECO:0000313" key="3">
    <source>
        <dbReference type="Proteomes" id="UP000290289"/>
    </source>
</evidence>
<reference evidence="2 3" key="1">
    <citation type="submission" date="2018-10" db="EMBL/GenBank/DDBJ databases">
        <title>A high-quality apple genome assembly.</title>
        <authorList>
            <person name="Hu J."/>
        </authorList>
    </citation>
    <scope>NUCLEOTIDE SEQUENCE [LARGE SCALE GENOMIC DNA]</scope>
    <source>
        <strain evidence="3">cv. HFTH1</strain>
        <tissue evidence="2">Young leaf</tissue>
    </source>
</reference>
<evidence type="ECO:0000313" key="2">
    <source>
        <dbReference type="EMBL" id="RXH77038.1"/>
    </source>
</evidence>
<protein>
    <submittedName>
        <fullName evidence="2">Uncharacterized protein</fullName>
    </submittedName>
</protein>
<proteinExistence type="predicted"/>
<feature type="region of interest" description="Disordered" evidence="1">
    <location>
        <begin position="37"/>
        <end position="57"/>
    </location>
</feature>
<organism evidence="2 3">
    <name type="scientific">Malus domestica</name>
    <name type="common">Apple</name>
    <name type="synonym">Pyrus malus</name>
    <dbReference type="NCBI Taxonomy" id="3750"/>
    <lineage>
        <taxon>Eukaryota</taxon>
        <taxon>Viridiplantae</taxon>
        <taxon>Streptophyta</taxon>
        <taxon>Embryophyta</taxon>
        <taxon>Tracheophyta</taxon>
        <taxon>Spermatophyta</taxon>
        <taxon>Magnoliopsida</taxon>
        <taxon>eudicotyledons</taxon>
        <taxon>Gunneridae</taxon>
        <taxon>Pentapetalae</taxon>
        <taxon>rosids</taxon>
        <taxon>fabids</taxon>
        <taxon>Rosales</taxon>
        <taxon>Rosaceae</taxon>
        <taxon>Amygdaloideae</taxon>
        <taxon>Maleae</taxon>
        <taxon>Malus</taxon>
    </lineage>
</organism>
<accession>A0A498HZM6</accession>